<proteinExistence type="predicted"/>
<dbReference type="EMBL" id="LN899819">
    <property type="protein sequence ID" value="CUV14651.1"/>
    <property type="molecule type" value="Genomic_DNA"/>
</dbReference>
<sequence length="58" mass="6657">MIPSVAPTYTRDNKGRVIAAHSHERLAQPVRKPVVRVKRARSQYGRQTARERLESLFA</sequence>
<name>A0A0S4TXA3_RALSL</name>
<gene>
    <name evidence="1" type="ORF">RUN39_v1_920066</name>
</gene>
<organism evidence="1">
    <name type="scientific">Ralstonia solanacearum</name>
    <name type="common">Pseudomonas solanacearum</name>
    <dbReference type="NCBI Taxonomy" id="305"/>
    <lineage>
        <taxon>Bacteria</taxon>
        <taxon>Pseudomonadati</taxon>
        <taxon>Pseudomonadota</taxon>
        <taxon>Betaproteobacteria</taxon>
        <taxon>Burkholderiales</taxon>
        <taxon>Burkholderiaceae</taxon>
        <taxon>Ralstonia</taxon>
        <taxon>Ralstonia solanacearum species complex</taxon>
    </lineage>
</organism>
<accession>A0A0S4TXA3</accession>
<protein>
    <submittedName>
        <fullName evidence="1">Uncharacterized protein</fullName>
    </submittedName>
</protein>
<dbReference type="AlphaFoldDB" id="A0A0S4TXA3"/>
<reference evidence="1" key="1">
    <citation type="submission" date="2015-10" db="EMBL/GenBank/DDBJ databases">
        <authorList>
            <person name="Gilbert D.G."/>
        </authorList>
    </citation>
    <scope>NUCLEOTIDE SEQUENCE</scope>
    <source>
        <strain evidence="1">Phyl III-seqv23</strain>
    </source>
</reference>
<evidence type="ECO:0000313" key="1">
    <source>
        <dbReference type="EMBL" id="CUV14651.1"/>
    </source>
</evidence>